<organism evidence="1 2">
    <name type="scientific">Armillaria tabescens</name>
    <name type="common">Ringless honey mushroom</name>
    <name type="synonym">Agaricus tabescens</name>
    <dbReference type="NCBI Taxonomy" id="1929756"/>
    <lineage>
        <taxon>Eukaryota</taxon>
        <taxon>Fungi</taxon>
        <taxon>Dikarya</taxon>
        <taxon>Basidiomycota</taxon>
        <taxon>Agaricomycotina</taxon>
        <taxon>Agaricomycetes</taxon>
        <taxon>Agaricomycetidae</taxon>
        <taxon>Agaricales</taxon>
        <taxon>Marasmiineae</taxon>
        <taxon>Physalacriaceae</taxon>
        <taxon>Desarmillaria</taxon>
    </lineage>
</organism>
<gene>
    <name evidence="1" type="ORF">EV420DRAFT_1480999</name>
</gene>
<dbReference type="Proteomes" id="UP001175211">
    <property type="component" value="Unassembled WGS sequence"/>
</dbReference>
<reference evidence="1" key="1">
    <citation type="submission" date="2023-06" db="EMBL/GenBank/DDBJ databases">
        <authorList>
            <consortium name="Lawrence Berkeley National Laboratory"/>
            <person name="Ahrendt S."/>
            <person name="Sahu N."/>
            <person name="Indic B."/>
            <person name="Wong-Bajracharya J."/>
            <person name="Merenyi Z."/>
            <person name="Ke H.-M."/>
            <person name="Monk M."/>
            <person name="Kocsube S."/>
            <person name="Drula E."/>
            <person name="Lipzen A."/>
            <person name="Balint B."/>
            <person name="Henrissat B."/>
            <person name="Andreopoulos B."/>
            <person name="Martin F.M."/>
            <person name="Harder C.B."/>
            <person name="Rigling D."/>
            <person name="Ford K.L."/>
            <person name="Foster G.D."/>
            <person name="Pangilinan J."/>
            <person name="Papanicolaou A."/>
            <person name="Barry K."/>
            <person name="LaButti K."/>
            <person name="Viragh M."/>
            <person name="Koriabine M."/>
            <person name="Yan M."/>
            <person name="Riley R."/>
            <person name="Champramary S."/>
            <person name="Plett K.L."/>
            <person name="Tsai I.J."/>
            <person name="Slot J."/>
            <person name="Sipos G."/>
            <person name="Plett J."/>
            <person name="Nagy L.G."/>
            <person name="Grigoriev I.V."/>
        </authorList>
    </citation>
    <scope>NUCLEOTIDE SEQUENCE</scope>
    <source>
        <strain evidence="1">CCBAS 213</strain>
    </source>
</reference>
<accession>A0AA39N4G9</accession>
<dbReference type="AlphaFoldDB" id="A0AA39N4G9"/>
<keyword evidence="2" id="KW-1185">Reference proteome</keyword>
<proteinExistence type="predicted"/>
<protein>
    <submittedName>
        <fullName evidence="1">Uncharacterized protein</fullName>
    </submittedName>
</protein>
<evidence type="ECO:0000313" key="2">
    <source>
        <dbReference type="Proteomes" id="UP001175211"/>
    </source>
</evidence>
<sequence>MQGTPLLFQPSALFSACFSSLIIPSVSVKNPWKLCARTSLHPYLSGIKPMQRHTSLMCDSLQLLHDSGSVSFEYGRANAAALSLRPRPQEAAVGSTSRLAGGCQIQVKFSISDAFAIKGARGVSESPGNPSLYGLEEASSIVESDSLSSGRRWCMSGDERKVLNLVLNPVGSNKQFSSCGQYEENATSPANTSLLPPASSVSCKPPTVVGPGWRIMRDLAITMKFKEQLAVYLFYISIRPSPSLLLPHRSY</sequence>
<evidence type="ECO:0000313" key="1">
    <source>
        <dbReference type="EMBL" id="KAK0457128.1"/>
    </source>
</evidence>
<dbReference type="GeneID" id="85353279"/>
<dbReference type="RefSeq" id="XP_060329443.1">
    <property type="nucleotide sequence ID" value="XM_060469731.1"/>
</dbReference>
<dbReference type="EMBL" id="JAUEPS010000023">
    <property type="protein sequence ID" value="KAK0457128.1"/>
    <property type="molecule type" value="Genomic_DNA"/>
</dbReference>
<name>A0AA39N4G9_ARMTA</name>
<comment type="caution">
    <text evidence="1">The sequence shown here is derived from an EMBL/GenBank/DDBJ whole genome shotgun (WGS) entry which is preliminary data.</text>
</comment>